<dbReference type="InterPro" id="IPR007627">
    <property type="entry name" value="RNA_pol_sigma70_r2"/>
</dbReference>
<dbReference type="InterPro" id="IPR014284">
    <property type="entry name" value="RNA_pol_sigma-70_dom"/>
</dbReference>
<evidence type="ECO:0000259" key="5">
    <source>
        <dbReference type="Pfam" id="PF04542"/>
    </source>
</evidence>
<dbReference type="Pfam" id="PF08281">
    <property type="entry name" value="Sigma70_r4_2"/>
    <property type="match status" value="1"/>
</dbReference>
<evidence type="ECO:0000313" key="7">
    <source>
        <dbReference type="EMBL" id="WOK06802.1"/>
    </source>
</evidence>
<accession>A0ABZ0IT74</accession>
<feature type="domain" description="RNA polymerase sigma-70 region 2" evidence="5">
    <location>
        <begin position="29"/>
        <end position="95"/>
    </location>
</feature>
<keyword evidence="2" id="KW-0805">Transcription regulation</keyword>
<proteinExistence type="inferred from homology"/>
<dbReference type="InterPro" id="IPR013324">
    <property type="entry name" value="RNA_pol_sigma_r3/r4-like"/>
</dbReference>
<dbReference type="PANTHER" id="PTHR43133">
    <property type="entry name" value="RNA POLYMERASE ECF-TYPE SIGMA FACTO"/>
    <property type="match status" value="1"/>
</dbReference>
<reference evidence="7 8" key="1">
    <citation type="journal article" date="2023" name="Microbiol. Resour. Announc.">
        <title>Complete Genome Sequence of Imperialibacter roseus strain P4T.</title>
        <authorList>
            <person name="Tizabi D.R."/>
            <person name="Bachvaroff T."/>
            <person name="Hill R.T."/>
        </authorList>
    </citation>
    <scope>NUCLEOTIDE SEQUENCE [LARGE SCALE GENOMIC DNA]</scope>
    <source>
        <strain evidence="7 8">P4T</strain>
    </source>
</reference>
<keyword evidence="3" id="KW-0731">Sigma factor</keyword>
<evidence type="ECO:0000256" key="4">
    <source>
        <dbReference type="ARBA" id="ARBA00023163"/>
    </source>
</evidence>
<dbReference type="Pfam" id="PF04542">
    <property type="entry name" value="Sigma70_r2"/>
    <property type="match status" value="1"/>
</dbReference>
<dbReference type="EMBL" id="CP136051">
    <property type="protein sequence ID" value="WOK06802.1"/>
    <property type="molecule type" value="Genomic_DNA"/>
</dbReference>
<dbReference type="InterPro" id="IPR039425">
    <property type="entry name" value="RNA_pol_sigma-70-like"/>
</dbReference>
<feature type="domain" description="RNA polymerase sigma factor 70 region 4 type 2" evidence="6">
    <location>
        <begin position="129"/>
        <end position="176"/>
    </location>
</feature>
<evidence type="ECO:0000256" key="3">
    <source>
        <dbReference type="ARBA" id="ARBA00023082"/>
    </source>
</evidence>
<dbReference type="Gene3D" id="1.10.10.10">
    <property type="entry name" value="Winged helix-like DNA-binding domain superfamily/Winged helix DNA-binding domain"/>
    <property type="match status" value="1"/>
</dbReference>
<keyword evidence="4" id="KW-0804">Transcription</keyword>
<evidence type="ECO:0000256" key="2">
    <source>
        <dbReference type="ARBA" id="ARBA00023015"/>
    </source>
</evidence>
<dbReference type="PANTHER" id="PTHR43133:SF62">
    <property type="entry name" value="RNA POLYMERASE SIGMA FACTOR SIGZ"/>
    <property type="match status" value="1"/>
</dbReference>
<evidence type="ECO:0000256" key="1">
    <source>
        <dbReference type="ARBA" id="ARBA00010641"/>
    </source>
</evidence>
<organism evidence="7 8">
    <name type="scientific">Imperialibacter roseus</name>
    <dbReference type="NCBI Taxonomy" id="1324217"/>
    <lineage>
        <taxon>Bacteria</taxon>
        <taxon>Pseudomonadati</taxon>
        <taxon>Bacteroidota</taxon>
        <taxon>Cytophagia</taxon>
        <taxon>Cytophagales</taxon>
        <taxon>Flammeovirgaceae</taxon>
        <taxon>Imperialibacter</taxon>
    </lineage>
</organism>
<sequence>MSGRTVYIIPEEELVRRIQVKDKLAFEYLYDRYSKAIYGVIFRIVKSEEVASEVLNDAFLRYWERSEKYDFAKGKLYTWMVNIARNLAIDKTRSKEFSQSGKTDSVESFVYAEVALPMEEMKVDGIGVKELLSKLKPDQAEIVDLMYFQGYTQSEIEEKFNIPLGTVKTRLRAGMTLLRKLLNVDK</sequence>
<comment type="similarity">
    <text evidence="1">Belongs to the sigma-70 factor family. ECF subfamily.</text>
</comment>
<keyword evidence="8" id="KW-1185">Reference proteome</keyword>
<protein>
    <submittedName>
        <fullName evidence="7">Sigma-70 family RNA polymerase sigma factor</fullName>
    </submittedName>
</protein>
<dbReference type="InterPro" id="IPR013249">
    <property type="entry name" value="RNA_pol_sigma70_r4_t2"/>
</dbReference>
<dbReference type="SUPFAM" id="SSF88659">
    <property type="entry name" value="Sigma3 and sigma4 domains of RNA polymerase sigma factors"/>
    <property type="match status" value="1"/>
</dbReference>
<dbReference type="Gene3D" id="1.10.1740.10">
    <property type="match status" value="1"/>
</dbReference>
<dbReference type="InterPro" id="IPR036388">
    <property type="entry name" value="WH-like_DNA-bd_sf"/>
</dbReference>
<dbReference type="NCBIfam" id="TIGR02937">
    <property type="entry name" value="sigma70-ECF"/>
    <property type="match status" value="1"/>
</dbReference>
<dbReference type="InterPro" id="IPR013325">
    <property type="entry name" value="RNA_pol_sigma_r2"/>
</dbReference>
<dbReference type="RefSeq" id="WP_317489503.1">
    <property type="nucleotide sequence ID" value="NZ_CP136051.1"/>
</dbReference>
<dbReference type="Proteomes" id="UP001302349">
    <property type="component" value="Chromosome"/>
</dbReference>
<dbReference type="CDD" id="cd06171">
    <property type="entry name" value="Sigma70_r4"/>
    <property type="match status" value="1"/>
</dbReference>
<gene>
    <name evidence="7" type="ORF">RT717_27420</name>
</gene>
<name>A0ABZ0IT74_9BACT</name>
<evidence type="ECO:0000313" key="8">
    <source>
        <dbReference type="Proteomes" id="UP001302349"/>
    </source>
</evidence>
<evidence type="ECO:0000259" key="6">
    <source>
        <dbReference type="Pfam" id="PF08281"/>
    </source>
</evidence>
<dbReference type="SUPFAM" id="SSF88946">
    <property type="entry name" value="Sigma2 domain of RNA polymerase sigma factors"/>
    <property type="match status" value="1"/>
</dbReference>